<protein>
    <recommendedName>
        <fullName evidence="5">Replication region DNA-binding N-term</fullName>
    </recommendedName>
</protein>
<dbReference type="Gene3D" id="1.10.287.1490">
    <property type="match status" value="1"/>
</dbReference>
<name>A0A838AAN8_9PSEU</name>
<proteinExistence type="predicted"/>
<keyword evidence="1" id="KW-0175">Coiled coil</keyword>
<evidence type="ECO:0000313" key="3">
    <source>
        <dbReference type="EMBL" id="MBA0126309.1"/>
    </source>
</evidence>
<accession>A0A838AAN8</accession>
<feature type="region of interest" description="Disordered" evidence="2">
    <location>
        <begin position="191"/>
        <end position="241"/>
    </location>
</feature>
<evidence type="ECO:0000256" key="2">
    <source>
        <dbReference type="SAM" id="MobiDB-lite"/>
    </source>
</evidence>
<dbReference type="Proteomes" id="UP000582974">
    <property type="component" value="Unassembled WGS sequence"/>
</dbReference>
<evidence type="ECO:0008006" key="5">
    <source>
        <dbReference type="Google" id="ProtNLM"/>
    </source>
</evidence>
<feature type="coiled-coil region" evidence="1">
    <location>
        <begin position="131"/>
        <end position="186"/>
    </location>
</feature>
<comment type="caution">
    <text evidence="3">The sequence shown here is derived from an EMBL/GenBank/DDBJ whole genome shotgun (WGS) entry which is preliminary data.</text>
</comment>
<evidence type="ECO:0000256" key="1">
    <source>
        <dbReference type="SAM" id="Coils"/>
    </source>
</evidence>
<evidence type="ECO:0000313" key="4">
    <source>
        <dbReference type="Proteomes" id="UP000582974"/>
    </source>
</evidence>
<feature type="compositionally biased region" description="Low complexity" evidence="2">
    <location>
        <begin position="42"/>
        <end position="59"/>
    </location>
</feature>
<keyword evidence="4" id="KW-1185">Reference proteome</keyword>
<dbReference type="EMBL" id="JACCKD010000004">
    <property type="protein sequence ID" value="MBA0126309.1"/>
    <property type="molecule type" value="Genomic_DNA"/>
</dbReference>
<dbReference type="AlphaFoldDB" id="A0A838AAN8"/>
<reference evidence="3 4" key="1">
    <citation type="submission" date="2020-07" db="EMBL/GenBank/DDBJ databases">
        <title>Genome of Haloechinothrix sp.</title>
        <authorList>
            <person name="Tang S.-K."/>
            <person name="Yang L."/>
            <person name="Zhu W.-Y."/>
        </authorList>
    </citation>
    <scope>NUCLEOTIDE SEQUENCE [LARGE SCALE GENOMIC DNA]</scope>
    <source>
        <strain evidence="3 4">YIM 98757</strain>
    </source>
</reference>
<organism evidence="3 4">
    <name type="scientific">Haloechinothrix aidingensis</name>
    <dbReference type="NCBI Taxonomy" id="2752311"/>
    <lineage>
        <taxon>Bacteria</taxon>
        <taxon>Bacillati</taxon>
        <taxon>Actinomycetota</taxon>
        <taxon>Actinomycetes</taxon>
        <taxon>Pseudonocardiales</taxon>
        <taxon>Pseudonocardiaceae</taxon>
        <taxon>Haloechinothrix</taxon>
    </lineage>
</organism>
<sequence length="241" mass="27610">MTAMHTDRSPVLVALQRADARMQRDGQDPTPRDVIEAFAQAAQAQMATPRPAAGEASLGEGEESRAELERLRRAYDELEDQLVRVTQDRDQVRTRNATLRRAADRAASWWDAAKDLNRLWHAEEALREEAVARLEADRDERQERIVALATQVSELTAEQDELRDENAALADELAQVRRELEAATADTARHRHFYPWPDPSRPPEPCDCGATYPRDRVRRDDPRPEPEEMWDRIRDELAGWA</sequence>
<dbReference type="RefSeq" id="WP_180893148.1">
    <property type="nucleotide sequence ID" value="NZ_JACCKD010000004.1"/>
</dbReference>
<feature type="region of interest" description="Disordered" evidence="2">
    <location>
        <begin position="42"/>
        <end position="65"/>
    </location>
</feature>
<feature type="compositionally biased region" description="Basic and acidic residues" evidence="2">
    <location>
        <begin position="213"/>
        <end position="241"/>
    </location>
</feature>
<feature type="compositionally biased region" description="Pro residues" evidence="2">
    <location>
        <begin position="196"/>
        <end position="205"/>
    </location>
</feature>
<gene>
    <name evidence="3" type="ORF">H0B56_12225</name>
</gene>